<dbReference type="Proteomes" id="UP001415857">
    <property type="component" value="Unassembled WGS sequence"/>
</dbReference>
<proteinExistence type="predicted"/>
<dbReference type="EMBL" id="JBBPBK010000010">
    <property type="protein sequence ID" value="KAK9276582.1"/>
    <property type="molecule type" value="Genomic_DNA"/>
</dbReference>
<reference evidence="2 3" key="1">
    <citation type="journal article" date="2024" name="Plant J.">
        <title>Genome sequences and population genomics reveal climatic adaptation and genomic divergence between two closely related sweetgum species.</title>
        <authorList>
            <person name="Xu W.Q."/>
            <person name="Ren C.Q."/>
            <person name="Zhang X.Y."/>
            <person name="Comes H.P."/>
            <person name="Liu X.H."/>
            <person name="Li Y.G."/>
            <person name="Kettle C.J."/>
            <person name="Jalonen R."/>
            <person name="Gaisberger H."/>
            <person name="Ma Y.Z."/>
            <person name="Qiu Y.X."/>
        </authorList>
    </citation>
    <scope>NUCLEOTIDE SEQUENCE [LARGE SCALE GENOMIC DNA]</scope>
    <source>
        <strain evidence="2">Hangzhou</strain>
    </source>
</reference>
<evidence type="ECO:0000313" key="3">
    <source>
        <dbReference type="Proteomes" id="UP001415857"/>
    </source>
</evidence>
<dbReference type="AlphaFoldDB" id="A0AAP0REZ9"/>
<comment type="caution">
    <text evidence="2">The sequence shown here is derived from an EMBL/GenBank/DDBJ whole genome shotgun (WGS) entry which is preliminary data.</text>
</comment>
<evidence type="ECO:0000256" key="1">
    <source>
        <dbReference type="SAM" id="MobiDB-lite"/>
    </source>
</evidence>
<sequence>MSSDAMVERAVKSLGRGFDLTSDFRLRFCKGRDRLVLLNEDETRDLTPSHPPLSPPSLQGSPRCSSCHMGSMCSFKIHRKIWDPHHRGVERWRAGCGGSQAR</sequence>
<accession>A0AAP0REZ9</accession>
<keyword evidence="3" id="KW-1185">Reference proteome</keyword>
<organism evidence="2 3">
    <name type="scientific">Liquidambar formosana</name>
    <name type="common">Formosan gum</name>
    <dbReference type="NCBI Taxonomy" id="63359"/>
    <lineage>
        <taxon>Eukaryota</taxon>
        <taxon>Viridiplantae</taxon>
        <taxon>Streptophyta</taxon>
        <taxon>Embryophyta</taxon>
        <taxon>Tracheophyta</taxon>
        <taxon>Spermatophyta</taxon>
        <taxon>Magnoliopsida</taxon>
        <taxon>eudicotyledons</taxon>
        <taxon>Gunneridae</taxon>
        <taxon>Pentapetalae</taxon>
        <taxon>Saxifragales</taxon>
        <taxon>Altingiaceae</taxon>
        <taxon>Liquidambar</taxon>
    </lineage>
</organism>
<name>A0AAP0REZ9_LIQFO</name>
<feature type="region of interest" description="Disordered" evidence="1">
    <location>
        <begin position="42"/>
        <end position="61"/>
    </location>
</feature>
<protein>
    <submittedName>
        <fullName evidence="2">Uncharacterized protein</fullName>
    </submittedName>
</protein>
<evidence type="ECO:0000313" key="2">
    <source>
        <dbReference type="EMBL" id="KAK9276582.1"/>
    </source>
</evidence>
<gene>
    <name evidence="2" type="ORF">L1049_006117</name>
</gene>